<evidence type="ECO:0000256" key="6">
    <source>
        <dbReference type="SAM" id="Phobius"/>
    </source>
</evidence>
<dbReference type="InterPro" id="IPR001766">
    <property type="entry name" value="Fork_head_dom"/>
</dbReference>
<dbReference type="Pfam" id="PF00250">
    <property type="entry name" value="Forkhead"/>
    <property type="match status" value="1"/>
</dbReference>
<dbReference type="PANTHER" id="PTHR46789:SF2">
    <property type="entry name" value="FORKHEAD BOX PROTEIN R2"/>
    <property type="match status" value="1"/>
</dbReference>
<gene>
    <name evidence="9" type="ORF">AMECASPLE_024426</name>
</gene>
<dbReference type="SMART" id="SM00339">
    <property type="entry name" value="FH"/>
    <property type="match status" value="1"/>
</dbReference>
<dbReference type="Proteomes" id="UP001469553">
    <property type="component" value="Unassembled WGS sequence"/>
</dbReference>
<sequence length="507" mass="58968">MTFQLKINARFFDLHCSVGLTDWDMEKELKLATTTDQIYHDDKLNDQYVAQRPSARASKRKDEFIWYDKTSDTFVKPNLWLLVNPSIACSFQHTQNDAELQPKTTHVNQLPQLEPGEMQGPSTSDLPICPHQQGRLLSVSSSAKYMMKKEGPSRPARTRRKGRITKVVDLMSLKPGCWPRPPVNYCILIALALKSSQTGSLKVQQIYNFTREHFPFFQTAPDGWKNTIRHNLCFSSSFRKTCNQFCKEGKRKSCFWHLTLDGHCRLQDELHMLTGETLKMLERSMSNPDVIWRILKMKSSLFGPLILLLVSSSSSVVFGLGSVVKKFYKPIQDVLSWNDAQRYCRREFTDLATIYTESDIKDLYINDYYSWIGLHRVPTQSQGSNWIWSDGEGYNVYYWQFNMANATGNCAVVKYNEKRIYVQDCGARWFFICRQYYVHSHYKFIPMAKTWPEALEYCKSHNGNLVSFSSSYFENVFTEQEFPIWIGLQRDGVLEQRCILNIKDRGP</sequence>
<keyword evidence="6" id="KW-0812">Transmembrane</keyword>
<proteinExistence type="predicted"/>
<name>A0ABV0YRB1_9TELE</name>
<dbReference type="PRINTS" id="PR00053">
    <property type="entry name" value="FORKHEAD"/>
</dbReference>
<reference evidence="9 10" key="1">
    <citation type="submission" date="2021-06" db="EMBL/GenBank/DDBJ databases">
        <authorList>
            <person name="Palmer J.M."/>
        </authorList>
    </citation>
    <scope>NUCLEOTIDE SEQUENCE [LARGE SCALE GENOMIC DNA]</scope>
    <source>
        <strain evidence="9 10">AS_MEX2019</strain>
        <tissue evidence="9">Muscle</tissue>
    </source>
</reference>
<evidence type="ECO:0000313" key="9">
    <source>
        <dbReference type="EMBL" id="MEQ2296395.1"/>
    </source>
</evidence>
<evidence type="ECO:0000256" key="5">
    <source>
        <dbReference type="PROSITE-ProRule" id="PRU00089"/>
    </source>
</evidence>
<evidence type="ECO:0000313" key="10">
    <source>
        <dbReference type="Proteomes" id="UP001469553"/>
    </source>
</evidence>
<keyword evidence="1" id="KW-0805">Transcription regulation</keyword>
<feature type="transmembrane region" description="Helical" evidence="6">
    <location>
        <begin position="301"/>
        <end position="324"/>
    </location>
</feature>
<dbReference type="CDD" id="cd00037">
    <property type="entry name" value="CLECT"/>
    <property type="match status" value="1"/>
</dbReference>
<keyword evidence="6" id="KW-1133">Transmembrane helix</keyword>
<feature type="domain" description="C-type lectin" evidence="8">
    <location>
        <begin position="437"/>
        <end position="489"/>
    </location>
</feature>
<dbReference type="CDD" id="cd20036">
    <property type="entry name" value="FH_FOXR"/>
    <property type="match status" value="1"/>
</dbReference>
<dbReference type="Pfam" id="PF00059">
    <property type="entry name" value="Lectin_C"/>
    <property type="match status" value="2"/>
</dbReference>
<accession>A0ABV0YRB1</accession>
<keyword evidence="2 5" id="KW-0238">DNA-binding</keyword>
<dbReference type="InterPro" id="IPR016186">
    <property type="entry name" value="C-type_lectin-like/link_sf"/>
</dbReference>
<feature type="DNA-binding region" description="Fork-head" evidence="5">
    <location>
        <begin position="180"/>
        <end position="283"/>
    </location>
</feature>
<dbReference type="InterPro" id="IPR052328">
    <property type="entry name" value="FOX_transcription_regulators"/>
</dbReference>
<comment type="caution">
    <text evidence="9">The sequence shown here is derived from an EMBL/GenBank/DDBJ whole genome shotgun (WGS) entry which is preliminary data.</text>
</comment>
<feature type="domain" description="Fork-head" evidence="7">
    <location>
        <begin position="180"/>
        <end position="283"/>
    </location>
</feature>
<dbReference type="SMART" id="SM00034">
    <property type="entry name" value="CLECT"/>
    <property type="match status" value="1"/>
</dbReference>
<keyword evidence="6" id="KW-0472">Membrane</keyword>
<dbReference type="Gene3D" id="3.10.100.10">
    <property type="entry name" value="Mannose-Binding Protein A, subunit A"/>
    <property type="match status" value="2"/>
</dbReference>
<dbReference type="InterPro" id="IPR036390">
    <property type="entry name" value="WH_DNA-bd_sf"/>
</dbReference>
<dbReference type="PROSITE" id="PS50041">
    <property type="entry name" value="C_TYPE_LECTIN_2"/>
    <property type="match status" value="2"/>
</dbReference>
<comment type="subcellular location">
    <subcellularLocation>
        <location evidence="5">Nucleus</location>
    </subcellularLocation>
</comment>
<evidence type="ECO:0000256" key="1">
    <source>
        <dbReference type="ARBA" id="ARBA00023015"/>
    </source>
</evidence>
<dbReference type="InterPro" id="IPR016187">
    <property type="entry name" value="CTDL_fold"/>
</dbReference>
<dbReference type="PROSITE" id="PS50039">
    <property type="entry name" value="FORK_HEAD_3"/>
    <property type="match status" value="1"/>
</dbReference>
<evidence type="ECO:0000256" key="2">
    <source>
        <dbReference type="ARBA" id="ARBA00023125"/>
    </source>
</evidence>
<evidence type="ECO:0000259" key="8">
    <source>
        <dbReference type="PROSITE" id="PS50041"/>
    </source>
</evidence>
<dbReference type="EMBL" id="JAHRIP010039949">
    <property type="protein sequence ID" value="MEQ2296395.1"/>
    <property type="molecule type" value="Genomic_DNA"/>
</dbReference>
<evidence type="ECO:0000256" key="4">
    <source>
        <dbReference type="ARBA" id="ARBA00023242"/>
    </source>
</evidence>
<dbReference type="InterPro" id="IPR036388">
    <property type="entry name" value="WH-like_DNA-bd_sf"/>
</dbReference>
<keyword evidence="4 5" id="KW-0539">Nucleus</keyword>
<organism evidence="9 10">
    <name type="scientific">Ameca splendens</name>
    <dbReference type="NCBI Taxonomy" id="208324"/>
    <lineage>
        <taxon>Eukaryota</taxon>
        <taxon>Metazoa</taxon>
        <taxon>Chordata</taxon>
        <taxon>Craniata</taxon>
        <taxon>Vertebrata</taxon>
        <taxon>Euteleostomi</taxon>
        <taxon>Actinopterygii</taxon>
        <taxon>Neopterygii</taxon>
        <taxon>Teleostei</taxon>
        <taxon>Neoteleostei</taxon>
        <taxon>Acanthomorphata</taxon>
        <taxon>Ovalentaria</taxon>
        <taxon>Atherinomorphae</taxon>
        <taxon>Cyprinodontiformes</taxon>
        <taxon>Goodeidae</taxon>
        <taxon>Ameca</taxon>
    </lineage>
</organism>
<dbReference type="SUPFAM" id="SSF56436">
    <property type="entry name" value="C-type lectin-like"/>
    <property type="match status" value="2"/>
</dbReference>
<evidence type="ECO:0000256" key="3">
    <source>
        <dbReference type="ARBA" id="ARBA00023163"/>
    </source>
</evidence>
<evidence type="ECO:0000259" key="7">
    <source>
        <dbReference type="PROSITE" id="PS50039"/>
    </source>
</evidence>
<dbReference type="SUPFAM" id="SSF46785">
    <property type="entry name" value="Winged helix' DNA-binding domain"/>
    <property type="match status" value="1"/>
</dbReference>
<keyword evidence="10" id="KW-1185">Reference proteome</keyword>
<feature type="domain" description="C-type lectin" evidence="8">
    <location>
        <begin position="328"/>
        <end position="434"/>
    </location>
</feature>
<protein>
    <submittedName>
        <fullName evidence="9">Uncharacterized protein</fullName>
    </submittedName>
</protein>
<dbReference type="Gene3D" id="1.10.10.10">
    <property type="entry name" value="Winged helix-like DNA-binding domain superfamily/Winged helix DNA-binding domain"/>
    <property type="match status" value="1"/>
</dbReference>
<keyword evidence="3" id="KW-0804">Transcription</keyword>
<dbReference type="InterPro" id="IPR001304">
    <property type="entry name" value="C-type_lectin-like"/>
</dbReference>
<dbReference type="PANTHER" id="PTHR46789">
    <property type="entry name" value="FORKHEAD BOX PROTEIN R1"/>
    <property type="match status" value="1"/>
</dbReference>